<evidence type="ECO:0000313" key="3">
    <source>
        <dbReference type="Proteomes" id="UP000234341"/>
    </source>
</evidence>
<evidence type="ECO:0000313" key="2">
    <source>
        <dbReference type="EMBL" id="PLP99898.1"/>
    </source>
</evidence>
<keyword evidence="1" id="KW-0732">Signal</keyword>
<name>A0A2N5CCG1_9BURK</name>
<accession>A0A2N5CCG1</accession>
<dbReference type="AlphaFoldDB" id="A0A2N5CCG1"/>
<proteinExistence type="predicted"/>
<dbReference type="RefSeq" id="WP_101682468.1">
    <property type="nucleotide sequence ID" value="NZ_PJRP01000006.1"/>
</dbReference>
<dbReference type="InterPro" id="IPR025522">
    <property type="entry name" value="DUF4410"/>
</dbReference>
<dbReference type="Proteomes" id="UP000234341">
    <property type="component" value="Unassembled WGS sequence"/>
</dbReference>
<sequence length="254" mass="25855">MQTTFQTIAAQTKRLTIAAFATGAMLAAGYANAGVTGLNQPGLMDAVHADVIYVHAFHADAGQVKLDGGMMQKVKAMAEGSSAASEQSEAASEAREQVANEIVRTLRAKGLNAVRSDAPVPANVNAVVIDGDFRKIDEGSGRRRLLVGLGAGKSQVVTQVRISYQPANGVPVPLQSFNADANSGHMPGIAETAGAGAVAGHVAMAAAAGTGVHGVSEVKHDTIHADATRLGDAIGQQVAAASEVEGWMAVQPAI</sequence>
<feature type="signal peptide" evidence="1">
    <location>
        <begin position="1"/>
        <end position="33"/>
    </location>
</feature>
<reference evidence="2 3" key="1">
    <citation type="submission" date="2017-12" db="EMBL/GenBank/DDBJ databases">
        <title>Genome sequence of the active heterotrophic nitrifier-denitrifier, Cupriavidus pauculus UM1.</title>
        <authorList>
            <person name="Putonti C."/>
            <person name="Castignetti D."/>
        </authorList>
    </citation>
    <scope>NUCLEOTIDE SEQUENCE [LARGE SCALE GENOMIC DNA]</scope>
    <source>
        <strain evidence="2 3">UM1</strain>
    </source>
</reference>
<dbReference type="Pfam" id="PF14366">
    <property type="entry name" value="DUF4410"/>
    <property type="match status" value="1"/>
</dbReference>
<dbReference type="OrthoDB" id="111773at2"/>
<protein>
    <recommendedName>
        <fullName evidence="4">DUF4410 domain-containing protein</fullName>
    </recommendedName>
</protein>
<comment type="caution">
    <text evidence="2">The sequence shown here is derived from an EMBL/GenBank/DDBJ whole genome shotgun (WGS) entry which is preliminary data.</text>
</comment>
<dbReference type="EMBL" id="PJRP01000006">
    <property type="protein sequence ID" value="PLP99898.1"/>
    <property type="molecule type" value="Genomic_DNA"/>
</dbReference>
<evidence type="ECO:0008006" key="4">
    <source>
        <dbReference type="Google" id="ProtNLM"/>
    </source>
</evidence>
<organism evidence="2 3">
    <name type="scientific">Cupriavidus pauculus</name>
    <dbReference type="NCBI Taxonomy" id="82633"/>
    <lineage>
        <taxon>Bacteria</taxon>
        <taxon>Pseudomonadati</taxon>
        <taxon>Pseudomonadota</taxon>
        <taxon>Betaproteobacteria</taxon>
        <taxon>Burkholderiales</taxon>
        <taxon>Burkholderiaceae</taxon>
        <taxon>Cupriavidus</taxon>
    </lineage>
</organism>
<evidence type="ECO:0000256" key="1">
    <source>
        <dbReference type="SAM" id="SignalP"/>
    </source>
</evidence>
<gene>
    <name evidence="2" type="ORF">CYJ10_15735</name>
</gene>
<feature type="chain" id="PRO_5015001823" description="DUF4410 domain-containing protein" evidence="1">
    <location>
        <begin position="34"/>
        <end position="254"/>
    </location>
</feature>